<dbReference type="VEuPathDB" id="TrichDB:TVAG_354390"/>
<dbReference type="VEuPathDB" id="TrichDB:TVAGG3_0664420"/>
<evidence type="ECO:0000313" key="1">
    <source>
        <dbReference type="EMBL" id="EAX98501.1"/>
    </source>
</evidence>
<gene>
    <name evidence="1" type="ORF">TVAG_354390</name>
</gene>
<organism evidence="1 2">
    <name type="scientific">Trichomonas vaginalis (strain ATCC PRA-98 / G3)</name>
    <dbReference type="NCBI Taxonomy" id="412133"/>
    <lineage>
        <taxon>Eukaryota</taxon>
        <taxon>Metamonada</taxon>
        <taxon>Parabasalia</taxon>
        <taxon>Trichomonadida</taxon>
        <taxon>Trichomonadidae</taxon>
        <taxon>Trichomonas</taxon>
    </lineage>
</organism>
<keyword evidence="2" id="KW-1185">Reference proteome</keyword>
<dbReference type="EMBL" id="DS113673">
    <property type="protein sequence ID" value="EAX98501.1"/>
    <property type="molecule type" value="Genomic_DNA"/>
</dbReference>
<reference evidence="1" key="1">
    <citation type="submission" date="2006-10" db="EMBL/GenBank/DDBJ databases">
        <authorList>
            <person name="Amadeo P."/>
            <person name="Zhao Q."/>
            <person name="Wortman J."/>
            <person name="Fraser-Liggett C."/>
            <person name="Carlton J."/>
        </authorList>
    </citation>
    <scope>NUCLEOTIDE SEQUENCE</scope>
    <source>
        <strain evidence="1">G3</strain>
    </source>
</reference>
<protein>
    <submittedName>
        <fullName evidence="1">Uncharacterized protein</fullName>
    </submittedName>
</protein>
<reference evidence="1" key="2">
    <citation type="journal article" date="2007" name="Science">
        <title>Draft genome sequence of the sexually transmitted pathogen Trichomonas vaginalis.</title>
        <authorList>
            <person name="Carlton J.M."/>
            <person name="Hirt R.P."/>
            <person name="Silva J.C."/>
            <person name="Delcher A.L."/>
            <person name="Schatz M."/>
            <person name="Zhao Q."/>
            <person name="Wortman J.R."/>
            <person name="Bidwell S.L."/>
            <person name="Alsmark U.C.M."/>
            <person name="Besteiro S."/>
            <person name="Sicheritz-Ponten T."/>
            <person name="Noel C.J."/>
            <person name="Dacks J.B."/>
            <person name="Foster P.G."/>
            <person name="Simillion C."/>
            <person name="Van de Peer Y."/>
            <person name="Miranda-Saavedra D."/>
            <person name="Barton G.J."/>
            <person name="Westrop G.D."/>
            <person name="Mueller S."/>
            <person name="Dessi D."/>
            <person name="Fiori P.L."/>
            <person name="Ren Q."/>
            <person name="Paulsen I."/>
            <person name="Zhang H."/>
            <person name="Bastida-Corcuera F.D."/>
            <person name="Simoes-Barbosa A."/>
            <person name="Brown M.T."/>
            <person name="Hayes R.D."/>
            <person name="Mukherjee M."/>
            <person name="Okumura C.Y."/>
            <person name="Schneider R."/>
            <person name="Smith A.J."/>
            <person name="Vanacova S."/>
            <person name="Villalvazo M."/>
            <person name="Haas B.J."/>
            <person name="Pertea M."/>
            <person name="Feldblyum T.V."/>
            <person name="Utterback T.R."/>
            <person name="Shu C.L."/>
            <person name="Osoegawa K."/>
            <person name="de Jong P.J."/>
            <person name="Hrdy I."/>
            <person name="Horvathova L."/>
            <person name="Zubacova Z."/>
            <person name="Dolezal P."/>
            <person name="Malik S.B."/>
            <person name="Logsdon J.M. Jr."/>
            <person name="Henze K."/>
            <person name="Gupta A."/>
            <person name="Wang C.C."/>
            <person name="Dunne R.L."/>
            <person name="Upcroft J.A."/>
            <person name="Upcroft P."/>
            <person name="White O."/>
            <person name="Salzberg S.L."/>
            <person name="Tang P."/>
            <person name="Chiu C.-H."/>
            <person name="Lee Y.-S."/>
            <person name="Embley T.M."/>
            <person name="Coombs G.H."/>
            <person name="Mottram J.C."/>
            <person name="Tachezy J."/>
            <person name="Fraser-Liggett C.M."/>
            <person name="Johnson P.J."/>
        </authorList>
    </citation>
    <scope>NUCLEOTIDE SEQUENCE [LARGE SCALE GENOMIC DNA]</scope>
    <source>
        <strain evidence="1">G3</strain>
    </source>
</reference>
<dbReference type="Proteomes" id="UP000001542">
    <property type="component" value="Unassembled WGS sequence"/>
</dbReference>
<evidence type="ECO:0000313" key="2">
    <source>
        <dbReference type="Proteomes" id="UP000001542"/>
    </source>
</evidence>
<proteinExistence type="predicted"/>
<sequence>MLGTSKSYRNLYGMTKLNKCHGKYRVFIKVESIDFGSNDAKKSQGYTICIGPKVSYMPYSYEFKRDNKPITKVWEFWYNSYKSSSFSLALFKNNLILDNELIGMTNVKLSSFPKDSVSTGTFELKLNNEKLEPISVKLMVYICENGSKPFDPTTMPMRKKQFKPMISNLVAE</sequence>
<dbReference type="KEGG" id="tva:4756299"/>
<accession>A2F9C9</accession>
<dbReference type="InParanoid" id="A2F9C9"/>
<dbReference type="RefSeq" id="XP_001311431.1">
    <property type="nucleotide sequence ID" value="XM_001311430.1"/>
</dbReference>
<dbReference type="AlphaFoldDB" id="A2F9C9"/>
<name>A2F9C9_TRIV3</name>